<dbReference type="OrthoDB" id="978691at2"/>
<keyword evidence="2" id="KW-1185">Reference proteome</keyword>
<sequence length="156" mass="17922">MEFSDQSRVWIYQSNRAFTASEAATIEKDLNAFAAQWEAHGAQLKAKGELRYNRFVILIVDEVQTMASGCSIDRSAGFIRDLEQEYGVNMFDRFNMAYKKNNEVYSCTREEFESLVQANEIDGDTIVFNNLVLTKGELDANWEIPLKDSWHARVFA</sequence>
<evidence type="ECO:0000313" key="1">
    <source>
        <dbReference type="EMBL" id="PRY55133.1"/>
    </source>
</evidence>
<accession>A0A2T0UB44</accession>
<gene>
    <name evidence="1" type="ORF">B0I27_10198</name>
</gene>
<evidence type="ECO:0000313" key="2">
    <source>
        <dbReference type="Proteomes" id="UP000238034"/>
    </source>
</evidence>
<evidence type="ECO:0008006" key="3">
    <source>
        <dbReference type="Google" id="ProtNLM"/>
    </source>
</evidence>
<protein>
    <recommendedName>
        <fullName evidence="3">ABC transporter ATPase</fullName>
    </recommendedName>
</protein>
<dbReference type="RefSeq" id="WP_106290317.1">
    <property type="nucleotide sequence ID" value="NZ_PVTH01000001.1"/>
</dbReference>
<proteinExistence type="predicted"/>
<dbReference type="AlphaFoldDB" id="A0A2T0UB44"/>
<dbReference type="Proteomes" id="UP000238034">
    <property type="component" value="Unassembled WGS sequence"/>
</dbReference>
<name>A0A2T0UB44_9SPHI</name>
<organism evidence="1 2">
    <name type="scientific">Arcticibacter pallidicorallinus</name>
    <dbReference type="NCBI Taxonomy" id="1259464"/>
    <lineage>
        <taxon>Bacteria</taxon>
        <taxon>Pseudomonadati</taxon>
        <taxon>Bacteroidota</taxon>
        <taxon>Sphingobacteriia</taxon>
        <taxon>Sphingobacteriales</taxon>
        <taxon>Sphingobacteriaceae</taxon>
        <taxon>Arcticibacter</taxon>
    </lineage>
</organism>
<reference evidence="1 2" key="1">
    <citation type="submission" date="2018-03" db="EMBL/GenBank/DDBJ databases">
        <title>Genomic Encyclopedia of Type Strains, Phase III (KMG-III): the genomes of soil and plant-associated and newly described type strains.</title>
        <authorList>
            <person name="Whitman W."/>
        </authorList>
    </citation>
    <scope>NUCLEOTIDE SEQUENCE [LARGE SCALE GENOMIC DNA]</scope>
    <source>
        <strain evidence="1 2">CGMCC 1.9313</strain>
    </source>
</reference>
<dbReference type="EMBL" id="PVTH01000001">
    <property type="protein sequence ID" value="PRY55133.1"/>
    <property type="molecule type" value="Genomic_DNA"/>
</dbReference>
<comment type="caution">
    <text evidence="1">The sequence shown here is derived from an EMBL/GenBank/DDBJ whole genome shotgun (WGS) entry which is preliminary data.</text>
</comment>